<keyword evidence="2" id="KW-0732">Signal</keyword>
<feature type="chain" id="PRO_5032543902" evidence="2">
    <location>
        <begin position="23"/>
        <end position="546"/>
    </location>
</feature>
<dbReference type="SUPFAM" id="SSF103473">
    <property type="entry name" value="MFS general substrate transporter"/>
    <property type="match status" value="1"/>
</dbReference>
<sequence>MTLSSLAAALSFTLLAADVAWAEAWTLPDNVRVFHPADDSAGGNSHHPAAAIAWKTWVLTDESGLEKSRSPPAKESGTQGTQGTQWLLSRRMLGTFLGLVLILTVLWLLTLVQKWRDQVSPNEFALYVNLLICIQGFTNYSSVVLCSYPLFLALKSDDAASMSGLFIGIFMTASAAGTGVCWKILSMFPDVWRGGVKTFLVVGLSCQLAGALGLGKVAWVGKYPEADSTWVYLSMTARVFQGFGHGMNDQIMKCCIVKLAPISERPRHSLNKFVANTVGIGAGPILVAAAFFFFQDENDATMTARGAHISMLTAQLQFWTTGVLLTATMLIYPAMKEVATDHGAASGPAHGDQALVLIISLVMDALRAFIVSGVESATCLLLQEKFQWNHDSIGFCIGVTFCLVVPAYLLHRQFHHQFGEVRLMRAYTCMGITATMLLGFAMHPEWILLADSVIFPTTYLSGALNMGILNSNVFPDGSLLDANNVMLVNGLISNGMGRFGGPVFSRSLIAELGQKAYAACQACAMAFILCGTTGVGAHKEWHSVSK</sequence>
<keyword evidence="1" id="KW-1133">Transmembrane helix</keyword>
<dbReference type="OrthoDB" id="408665at2759"/>
<keyword evidence="1" id="KW-0472">Membrane</keyword>
<keyword evidence="4" id="KW-1185">Reference proteome</keyword>
<feature type="transmembrane region" description="Helical" evidence="1">
    <location>
        <begin position="124"/>
        <end position="151"/>
    </location>
</feature>
<name>A0A812UTZ1_9DINO</name>
<reference evidence="3" key="1">
    <citation type="submission" date="2021-02" db="EMBL/GenBank/DDBJ databases">
        <authorList>
            <person name="Dougan E. K."/>
            <person name="Rhodes N."/>
            <person name="Thang M."/>
            <person name="Chan C."/>
        </authorList>
    </citation>
    <scope>NUCLEOTIDE SEQUENCE</scope>
</reference>
<evidence type="ECO:0000313" key="4">
    <source>
        <dbReference type="Proteomes" id="UP000604046"/>
    </source>
</evidence>
<feature type="transmembrane region" description="Helical" evidence="1">
    <location>
        <begin position="423"/>
        <end position="442"/>
    </location>
</feature>
<dbReference type="InterPro" id="IPR036259">
    <property type="entry name" value="MFS_trans_sf"/>
</dbReference>
<proteinExistence type="predicted"/>
<evidence type="ECO:0000256" key="2">
    <source>
        <dbReference type="SAM" id="SignalP"/>
    </source>
</evidence>
<dbReference type="AlphaFoldDB" id="A0A812UTZ1"/>
<feature type="signal peptide" evidence="2">
    <location>
        <begin position="1"/>
        <end position="22"/>
    </location>
</feature>
<accession>A0A812UTZ1</accession>
<feature type="transmembrane region" description="Helical" evidence="1">
    <location>
        <begin position="392"/>
        <end position="411"/>
    </location>
</feature>
<protein>
    <submittedName>
        <fullName evidence="3">Srpr protein</fullName>
    </submittedName>
</protein>
<feature type="transmembrane region" description="Helical" evidence="1">
    <location>
        <begin position="273"/>
        <end position="294"/>
    </location>
</feature>
<organism evidence="3 4">
    <name type="scientific">Symbiodinium natans</name>
    <dbReference type="NCBI Taxonomy" id="878477"/>
    <lineage>
        <taxon>Eukaryota</taxon>
        <taxon>Sar</taxon>
        <taxon>Alveolata</taxon>
        <taxon>Dinophyceae</taxon>
        <taxon>Suessiales</taxon>
        <taxon>Symbiodiniaceae</taxon>
        <taxon>Symbiodinium</taxon>
    </lineage>
</organism>
<feature type="transmembrane region" description="Helical" evidence="1">
    <location>
        <begin position="163"/>
        <end position="185"/>
    </location>
</feature>
<feature type="transmembrane region" description="Helical" evidence="1">
    <location>
        <begin position="314"/>
        <end position="333"/>
    </location>
</feature>
<feature type="transmembrane region" description="Helical" evidence="1">
    <location>
        <begin position="92"/>
        <end position="112"/>
    </location>
</feature>
<dbReference type="EMBL" id="CAJNDS010002793">
    <property type="protein sequence ID" value="CAE7599201.1"/>
    <property type="molecule type" value="Genomic_DNA"/>
</dbReference>
<keyword evidence="1" id="KW-0812">Transmembrane</keyword>
<comment type="caution">
    <text evidence="3">The sequence shown here is derived from an EMBL/GenBank/DDBJ whole genome shotgun (WGS) entry which is preliminary data.</text>
</comment>
<gene>
    <name evidence="3" type="primary">srpr</name>
    <name evidence="3" type="ORF">SNAT2548_LOCUS34090</name>
</gene>
<dbReference type="Proteomes" id="UP000604046">
    <property type="component" value="Unassembled WGS sequence"/>
</dbReference>
<evidence type="ECO:0000256" key="1">
    <source>
        <dbReference type="SAM" id="Phobius"/>
    </source>
</evidence>
<evidence type="ECO:0000313" key="3">
    <source>
        <dbReference type="EMBL" id="CAE7599201.1"/>
    </source>
</evidence>
<dbReference type="Gene3D" id="1.20.1250.20">
    <property type="entry name" value="MFS general substrate transporter like domains"/>
    <property type="match status" value="1"/>
</dbReference>